<proteinExistence type="predicted"/>
<sequence>MEHLVKKRSPLRASFTKTYKKLMSLFDDENIEINYVKIKLATFERIFADLMTLDNDILGLSLSADDNGKSYSDEFESV</sequence>
<organism evidence="1 2">
    <name type="scientific">Trichonephila clavipes</name>
    <name type="common">Golden silk orbweaver</name>
    <name type="synonym">Nephila clavipes</name>
    <dbReference type="NCBI Taxonomy" id="2585209"/>
    <lineage>
        <taxon>Eukaryota</taxon>
        <taxon>Metazoa</taxon>
        <taxon>Ecdysozoa</taxon>
        <taxon>Arthropoda</taxon>
        <taxon>Chelicerata</taxon>
        <taxon>Arachnida</taxon>
        <taxon>Araneae</taxon>
        <taxon>Araneomorphae</taxon>
        <taxon>Entelegynae</taxon>
        <taxon>Araneoidea</taxon>
        <taxon>Nephilidae</taxon>
        <taxon>Trichonephila</taxon>
    </lineage>
</organism>
<comment type="caution">
    <text evidence="1">The sequence shown here is derived from an EMBL/GenBank/DDBJ whole genome shotgun (WGS) entry which is preliminary data.</text>
</comment>
<accession>A0A8X6VGI9</accession>
<dbReference type="EMBL" id="BMAU01021346">
    <property type="protein sequence ID" value="GFY17782.1"/>
    <property type="molecule type" value="Genomic_DNA"/>
</dbReference>
<keyword evidence="2" id="KW-1185">Reference proteome</keyword>
<dbReference type="AlphaFoldDB" id="A0A8X6VGI9"/>
<name>A0A8X6VGI9_TRICX</name>
<reference evidence="1" key="1">
    <citation type="submission" date="2020-08" db="EMBL/GenBank/DDBJ databases">
        <title>Multicomponent nature underlies the extraordinary mechanical properties of spider dragline silk.</title>
        <authorList>
            <person name="Kono N."/>
            <person name="Nakamura H."/>
            <person name="Mori M."/>
            <person name="Yoshida Y."/>
            <person name="Ohtoshi R."/>
            <person name="Malay A.D."/>
            <person name="Moran D.A.P."/>
            <person name="Tomita M."/>
            <person name="Numata K."/>
            <person name="Arakawa K."/>
        </authorList>
    </citation>
    <scope>NUCLEOTIDE SEQUENCE</scope>
</reference>
<protein>
    <submittedName>
        <fullName evidence="1">Uncharacterized protein</fullName>
    </submittedName>
</protein>
<evidence type="ECO:0000313" key="2">
    <source>
        <dbReference type="Proteomes" id="UP000887159"/>
    </source>
</evidence>
<gene>
    <name evidence="1" type="ORF">TNCV_1075171</name>
</gene>
<evidence type="ECO:0000313" key="1">
    <source>
        <dbReference type="EMBL" id="GFY17782.1"/>
    </source>
</evidence>
<dbReference type="Proteomes" id="UP000887159">
    <property type="component" value="Unassembled WGS sequence"/>
</dbReference>